<feature type="region of interest" description="Disordered" evidence="1">
    <location>
        <begin position="31"/>
        <end position="66"/>
    </location>
</feature>
<dbReference type="AlphaFoldDB" id="A0AAE0Z638"/>
<dbReference type="Proteomes" id="UP001283361">
    <property type="component" value="Unassembled WGS sequence"/>
</dbReference>
<reference evidence="2" key="1">
    <citation type="journal article" date="2023" name="G3 (Bethesda)">
        <title>A reference genome for the long-term kleptoplast-retaining sea slug Elysia crispata morphotype clarki.</title>
        <authorList>
            <person name="Eastman K.E."/>
            <person name="Pendleton A.L."/>
            <person name="Shaikh M.A."/>
            <person name="Suttiyut T."/>
            <person name="Ogas R."/>
            <person name="Tomko P."/>
            <person name="Gavelis G."/>
            <person name="Widhalm J.R."/>
            <person name="Wisecaver J.H."/>
        </authorList>
    </citation>
    <scope>NUCLEOTIDE SEQUENCE</scope>
    <source>
        <strain evidence="2">ECLA1</strain>
    </source>
</reference>
<proteinExistence type="predicted"/>
<evidence type="ECO:0000313" key="2">
    <source>
        <dbReference type="EMBL" id="KAK3762627.1"/>
    </source>
</evidence>
<protein>
    <submittedName>
        <fullName evidence="2">Uncharacterized protein</fullName>
    </submittedName>
</protein>
<feature type="compositionally biased region" description="Polar residues" evidence="1">
    <location>
        <begin position="31"/>
        <end position="40"/>
    </location>
</feature>
<accession>A0AAE0Z638</accession>
<evidence type="ECO:0000256" key="1">
    <source>
        <dbReference type="SAM" id="MobiDB-lite"/>
    </source>
</evidence>
<keyword evidence="3" id="KW-1185">Reference proteome</keyword>
<gene>
    <name evidence="2" type="ORF">RRG08_003262</name>
</gene>
<name>A0AAE0Z638_9GAST</name>
<dbReference type="EMBL" id="JAWDGP010004677">
    <property type="protein sequence ID" value="KAK3762627.1"/>
    <property type="molecule type" value="Genomic_DNA"/>
</dbReference>
<evidence type="ECO:0000313" key="3">
    <source>
        <dbReference type="Proteomes" id="UP001283361"/>
    </source>
</evidence>
<sequence>SKNLPTVLSQEMMLYMIPTHTTLARRWQATVIPTHSGQTPSYSDTDTDSSDANLQALGRRWPQSVE</sequence>
<comment type="caution">
    <text evidence="2">The sequence shown here is derived from an EMBL/GenBank/DDBJ whole genome shotgun (WGS) entry which is preliminary data.</text>
</comment>
<organism evidence="2 3">
    <name type="scientific">Elysia crispata</name>
    <name type="common">lettuce slug</name>
    <dbReference type="NCBI Taxonomy" id="231223"/>
    <lineage>
        <taxon>Eukaryota</taxon>
        <taxon>Metazoa</taxon>
        <taxon>Spiralia</taxon>
        <taxon>Lophotrochozoa</taxon>
        <taxon>Mollusca</taxon>
        <taxon>Gastropoda</taxon>
        <taxon>Heterobranchia</taxon>
        <taxon>Euthyneura</taxon>
        <taxon>Panpulmonata</taxon>
        <taxon>Sacoglossa</taxon>
        <taxon>Placobranchoidea</taxon>
        <taxon>Plakobranchidae</taxon>
        <taxon>Elysia</taxon>
    </lineage>
</organism>
<feature type="non-terminal residue" evidence="2">
    <location>
        <position position="1"/>
    </location>
</feature>